<evidence type="ECO:0000256" key="6">
    <source>
        <dbReference type="ARBA" id="ARBA00023098"/>
    </source>
</evidence>
<evidence type="ECO:0000313" key="8">
    <source>
        <dbReference type="Proteomes" id="UP000015103"/>
    </source>
</evidence>
<organism evidence="7 8">
    <name type="scientific">Rhodnius prolixus</name>
    <name type="common">Triatomid bug</name>
    <dbReference type="NCBI Taxonomy" id="13249"/>
    <lineage>
        <taxon>Eukaryota</taxon>
        <taxon>Metazoa</taxon>
        <taxon>Ecdysozoa</taxon>
        <taxon>Arthropoda</taxon>
        <taxon>Hexapoda</taxon>
        <taxon>Insecta</taxon>
        <taxon>Pterygota</taxon>
        <taxon>Neoptera</taxon>
        <taxon>Paraneoptera</taxon>
        <taxon>Hemiptera</taxon>
        <taxon>Heteroptera</taxon>
        <taxon>Panheteroptera</taxon>
        <taxon>Cimicomorpha</taxon>
        <taxon>Reduviidae</taxon>
        <taxon>Triatominae</taxon>
        <taxon>Rhodnius</taxon>
    </lineage>
</organism>
<dbReference type="STRING" id="13249.T1I3H8"/>
<evidence type="ECO:0000256" key="4">
    <source>
        <dbReference type="ARBA" id="ARBA00022801"/>
    </source>
</evidence>
<dbReference type="InParanoid" id="T1I3H8"/>
<dbReference type="Gene3D" id="3.30.870.10">
    <property type="entry name" value="Endonuclease Chain A"/>
    <property type="match status" value="1"/>
</dbReference>
<reference evidence="7" key="1">
    <citation type="submission" date="2015-05" db="UniProtKB">
        <authorList>
            <consortium name="EnsemblMetazoa"/>
        </authorList>
    </citation>
    <scope>IDENTIFICATION</scope>
</reference>
<accession>T1I3H8</accession>
<dbReference type="PANTHER" id="PTHR18896">
    <property type="entry name" value="PHOSPHOLIPASE D"/>
    <property type="match status" value="1"/>
</dbReference>
<dbReference type="VEuPathDB" id="VectorBase:RPRC010847"/>
<comment type="catalytic activity">
    <reaction evidence="1">
        <text>a 1,2-diacyl-sn-glycero-3-phosphocholine + H2O = a 1,2-diacyl-sn-glycero-3-phosphate + choline + H(+)</text>
        <dbReference type="Rhea" id="RHEA:14445"/>
        <dbReference type="ChEBI" id="CHEBI:15354"/>
        <dbReference type="ChEBI" id="CHEBI:15377"/>
        <dbReference type="ChEBI" id="CHEBI:15378"/>
        <dbReference type="ChEBI" id="CHEBI:57643"/>
        <dbReference type="ChEBI" id="CHEBI:58608"/>
        <dbReference type="EC" id="3.1.4.4"/>
    </reaction>
</comment>
<dbReference type="EnsemblMetazoa" id="RPRC010847-RA">
    <property type="protein sequence ID" value="RPRC010847-PA"/>
    <property type="gene ID" value="RPRC010847"/>
</dbReference>
<keyword evidence="8" id="KW-1185">Reference proteome</keyword>
<dbReference type="EMBL" id="ACPB03037566">
    <property type="status" value="NOT_ANNOTATED_CDS"/>
    <property type="molecule type" value="Genomic_DNA"/>
</dbReference>
<dbReference type="InterPro" id="IPR025202">
    <property type="entry name" value="PLD-like_dom"/>
</dbReference>
<dbReference type="eggNOG" id="KOG1329">
    <property type="taxonomic scope" value="Eukaryota"/>
</dbReference>
<evidence type="ECO:0000256" key="1">
    <source>
        <dbReference type="ARBA" id="ARBA00000798"/>
    </source>
</evidence>
<dbReference type="Pfam" id="PF13091">
    <property type="entry name" value="PLDc_2"/>
    <property type="match status" value="1"/>
</dbReference>
<keyword evidence="6" id="KW-0443">Lipid metabolism</keyword>
<protein>
    <recommendedName>
        <fullName evidence="2">phospholipase D</fullName>
        <ecNumber evidence="2">3.1.4.4</ecNumber>
    </recommendedName>
</protein>
<keyword evidence="5" id="KW-0442">Lipid degradation</keyword>
<dbReference type="InterPro" id="IPR015679">
    <property type="entry name" value="PLipase_D_fam"/>
</dbReference>
<dbReference type="CDD" id="cd09141">
    <property type="entry name" value="PLDc_vPLD1_2_yPLD_like_2"/>
    <property type="match status" value="1"/>
</dbReference>
<evidence type="ECO:0000256" key="2">
    <source>
        <dbReference type="ARBA" id="ARBA00012027"/>
    </source>
</evidence>
<evidence type="ECO:0000313" key="7">
    <source>
        <dbReference type="EnsemblMetazoa" id="RPRC010847-PA"/>
    </source>
</evidence>
<dbReference type="PROSITE" id="PS50035">
    <property type="entry name" value="PLD"/>
    <property type="match status" value="1"/>
</dbReference>
<dbReference type="SUPFAM" id="SSF56024">
    <property type="entry name" value="Phospholipase D/nuclease"/>
    <property type="match status" value="1"/>
</dbReference>
<dbReference type="HOGENOM" id="CLU_1145044_0_0_1"/>
<keyword evidence="4" id="KW-0378">Hydrolase</keyword>
<dbReference type="GO" id="GO:0060627">
    <property type="term" value="P:regulation of vesicle-mediated transport"/>
    <property type="evidence" value="ECO:0007669"/>
    <property type="project" value="TreeGrafter"/>
</dbReference>
<proteinExistence type="predicted"/>
<evidence type="ECO:0000256" key="5">
    <source>
        <dbReference type="ARBA" id="ARBA00022963"/>
    </source>
</evidence>
<evidence type="ECO:0000256" key="3">
    <source>
        <dbReference type="ARBA" id="ARBA00022737"/>
    </source>
</evidence>
<dbReference type="OMA" id="SMCEIDS"/>
<dbReference type="EC" id="3.1.4.4" evidence="2"/>
<dbReference type="PANTHER" id="PTHR18896:SF76">
    <property type="entry name" value="PHOSPHOLIPASE"/>
    <property type="match status" value="1"/>
</dbReference>
<keyword evidence="3" id="KW-0677">Repeat</keyword>
<dbReference type="Proteomes" id="UP000015103">
    <property type="component" value="Unassembled WGS sequence"/>
</dbReference>
<dbReference type="AlphaFoldDB" id="T1I3H8"/>
<sequence length="243" mass="27623">MNSVKYRPFFFREDTIFRVYVVLPLLPGFEGEVGTPSGTALHAITHWNYASICRGNDSLLVRLREAGIETPEEYITFHGLRNHAILDSLPITELIYVHSKLMIVDDRLMICGSANINDRSLIGKRDSEIAVVIEDEEFKEGQMNGERYFSGKLCGSLRRYLFREHLGLLGSPHPRINVNDPISSDFYHDVWRATAQTNTDIFEEVFNCIPSDKIKSFQDIESDELPPSVTDPIGSTDKLQNVQ</sequence>
<dbReference type="GO" id="GO:0009395">
    <property type="term" value="P:phospholipid catabolic process"/>
    <property type="evidence" value="ECO:0007669"/>
    <property type="project" value="TreeGrafter"/>
</dbReference>
<name>T1I3H8_RHOPR</name>
<dbReference type="InterPro" id="IPR001736">
    <property type="entry name" value="PLipase_D/transphosphatidylase"/>
</dbReference>
<dbReference type="GO" id="GO:0004630">
    <property type="term" value="F:phospholipase D activity"/>
    <property type="evidence" value="ECO:0007669"/>
    <property type="project" value="UniProtKB-EC"/>
</dbReference>
<dbReference type="SMART" id="SM00155">
    <property type="entry name" value="PLDc"/>
    <property type="match status" value="1"/>
</dbReference>